<evidence type="ECO:0000256" key="7">
    <source>
        <dbReference type="SAM" id="Phobius"/>
    </source>
</evidence>
<dbReference type="InterPro" id="IPR017475">
    <property type="entry name" value="EPS_sugar_tfrase"/>
</dbReference>
<protein>
    <submittedName>
        <fullName evidence="9">Sugar transferase, PEP-CTERM system associated</fullName>
    </submittedName>
</protein>
<dbReference type="eggNOG" id="COG2148">
    <property type="taxonomic scope" value="Bacteria"/>
</dbReference>
<dbReference type="PANTHER" id="PTHR30576:SF0">
    <property type="entry name" value="UNDECAPRENYL-PHOSPHATE N-ACETYLGALACTOSAMINYL 1-PHOSPHATE TRANSFERASE-RELATED"/>
    <property type="match status" value="1"/>
</dbReference>
<evidence type="ECO:0000256" key="2">
    <source>
        <dbReference type="ARBA" id="ARBA00006464"/>
    </source>
</evidence>
<feature type="transmembrane region" description="Helical" evidence="7">
    <location>
        <begin position="104"/>
        <end position="127"/>
    </location>
</feature>
<dbReference type="InterPro" id="IPR017464">
    <property type="entry name" value="Sugar_tfrase_EpsB_2"/>
</dbReference>
<dbReference type="HOGENOM" id="CLU_024920_0_0_4"/>
<keyword evidence="6 7" id="KW-0472">Membrane</keyword>
<feature type="domain" description="Bacterial sugar transferase" evidence="8">
    <location>
        <begin position="258"/>
        <end position="440"/>
    </location>
</feature>
<gene>
    <name evidence="9" type="ORF">HMPREF0551_2232</name>
</gene>
<sequence length="446" mass="50254">MRAFIHYLRVRFAVLPVIDALVLVAAMVLGYQIRLLNEDGLVFSTLRGLVFAALMMLTMTAFGLYSRQQDEPFRLVVQKVFAAYLVTLLGQLALFYVFPESEVGRGVFAIASVLGLVGILVVRYLAFRLGFLQRRGRRVLVMGEGDEADMVLATLADSVHQHAAHLVAQVPVDLKGESLLAVARQHKATHIVVAAHERRGGHIPLDQLLACRLAGIQVLDLLNFYEQELGLIRLQYLRTGWLVYGDGFTQGPTRAIIKRLFDVAVASALLLVAAPVMLVTAVVILLETGRPIFFRQERVCAPGQSFDILKFRSMVQDAEKDGPRWASIGDDRITRVGRFIRATRIDELPQLINVLRGEMSFVGPRPERPYFVEKLNQQVPFYDIRHYVKPGITGWAQVRMDYGASVEEAMEKLEYDLFYVKNHSLFLDFMVLIETIQVVLRKKGAR</sequence>
<dbReference type="EMBL" id="AEQP01000022">
    <property type="protein sequence ID" value="EFV94117.1"/>
    <property type="molecule type" value="Genomic_DNA"/>
</dbReference>
<dbReference type="RefSeq" id="WP_005674636.1">
    <property type="nucleotide sequence ID" value="NZ_CP146288.1"/>
</dbReference>
<keyword evidence="4 7" id="KW-0812">Transmembrane</keyword>
<feature type="transmembrane region" description="Helical" evidence="7">
    <location>
        <begin position="12"/>
        <end position="33"/>
    </location>
</feature>
<dbReference type="NCBIfam" id="TIGR03025">
    <property type="entry name" value="EPS_sugtrans"/>
    <property type="match status" value="1"/>
</dbReference>
<feature type="transmembrane region" description="Helical" evidence="7">
    <location>
        <begin position="77"/>
        <end position="98"/>
    </location>
</feature>
<evidence type="ECO:0000313" key="10">
    <source>
        <dbReference type="Proteomes" id="UP000011021"/>
    </source>
</evidence>
<comment type="similarity">
    <text evidence="2">Belongs to the bacterial sugar transferase family.</text>
</comment>
<evidence type="ECO:0000256" key="3">
    <source>
        <dbReference type="ARBA" id="ARBA00022679"/>
    </source>
</evidence>
<name>E7RZW8_9BURK</name>
<dbReference type="PANTHER" id="PTHR30576">
    <property type="entry name" value="COLANIC BIOSYNTHESIS UDP-GLUCOSE LIPID CARRIER TRANSFERASE"/>
    <property type="match status" value="1"/>
</dbReference>
<feature type="transmembrane region" description="Helical" evidence="7">
    <location>
        <begin position="45"/>
        <end position="65"/>
    </location>
</feature>
<comment type="subcellular location">
    <subcellularLocation>
        <location evidence="1">Membrane</location>
        <topology evidence="1">Multi-pass membrane protein</topology>
    </subcellularLocation>
</comment>
<evidence type="ECO:0000259" key="8">
    <source>
        <dbReference type="Pfam" id="PF02397"/>
    </source>
</evidence>
<accession>E7RZW8</accession>
<dbReference type="STRING" id="887898.HMPREF0551_2232"/>
<dbReference type="GO" id="GO:0016020">
    <property type="term" value="C:membrane"/>
    <property type="evidence" value="ECO:0007669"/>
    <property type="project" value="UniProtKB-SubCell"/>
</dbReference>
<dbReference type="NCBIfam" id="TIGR03013">
    <property type="entry name" value="EpsB_2"/>
    <property type="match status" value="1"/>
</dbReference>
<reference evidence="9 10" key="1">
    <citation type="submission" date="2010-12" db="EMBL/GenBank/DDBJ databases">
        <authorList>
            <person name="Muzny D."/>
            <person name="Qin X."/>
            <person name="Deng J."/>
            <person name="Jiang H."/>
            <person name="Liu Y."/>
            <person name="Qu J."/>
            <person name="Song X.-Z."/>
            <person name="Zhang L."/>
            <person name="Thornton R."/>
            <person name="Coyle M."/>
            <person name="Francisco L."/>
            <person name="Jackson L."/>
            <person name="Javaid M."/>
            <person name="Korchina V."/>
            <person name="Kovar C."/>
            <person name="Mata R."/>
            <person name="Mathew T."/>
            <person name="Ngo R."/>
            <person name="Nguyen L."/>
            <person name="Nguyen N."/>
            <person name="Okwuonu G."/>
            <person name="Ongeri F."/>
            <person name="Pham C."/>
            <person name="Simmons D."/>
            <person name="Wilczek-Boney K."/>
            <person name="Hale W."/>
            <person name="Jakkamsetti A."/>
            <person name="Pham P."/>
            <person name="Ruth R."/>
            <person name="San Lucas F."/>
            <person name="Warren J."/>
            <person name="Zhang J."/>
            <person name="Zhao Z."/>
            <person name="Zhou C."/>
            <person name="Zhu D."/>
            <person name="Lee S."/>
            <person name="Bess C."/>
            <person name="Blankenburg K."/>
            <person name="Forbes L."/>
            <person name="Fu Q."/>
            <person name="Gubbala S."/>
            <person name="Hirani K."/>
            <person name="Jayaseelan J.C."/>
            <person name="Lara F."/>
            <person name="Munidasa M."/>
            <person name="Palculict T."/>
            <person name="Patil S."/>
            <person name="Pu L.-L."/>
            <person name="Saada N."/>
            <person name="Tang L."/>
            <person name="Weissenberger G."/>
            <person name="Zhu Y."/>
            <person name="Hemphill L."/>
            <person name="Shang Y."/>
            <person name="Youmans B."/>
            <person name="Ayvaz T."/>
            <person name="Ross M."/>
            <person name="Santibanez J."/>
            <person name="Aqrawi P."/>
            <person name="Gross S."/>
            <person name="Joshi V."/>
            <person name="Fowler G."/>
            <person name="Nazareth L."/>
            <person name="Reid J."/>
            <person name="Worley K."/>
            <person name="Petrosino J."/>
            <person name="Highlander S."/>
            <person name="Gibbs R."/>
        </authorList>
    </citation>
    <scope>NUCLEOTIDE SEQUENCE [LARGE SCALE GENOMIC DNA]</scope>
    <source>
        <strain evidence="9 10">ATCC 51599</strain>
    </source>
</reference>
<dbReference type="InterPro" id="IPR003362">
    <property type="entry name" value="Bact_transf"/>
</dbReference>
<proteinExistence type="inferred from homology"/>
<evidence type="ECO:0000256" key="1">
    <source>
        <dbReference type="ARBA" id="ARBA00004141"/>
    </source>
</evidence>
<evidence type="ECO:0000256" key="4">
    <source>
        <dbReference type="ARBA" id="ARBA00022692"/>
    </source>
</evidence>
<organism evidence="9 10">
    <name type="scientific">Lautropia mirabilis ATCC 51599</name>
    <dbReference type="NCBI Taxonomy" id="887898"/>
    <lineage>
        <taxon>Bacteria</taxon>
        <taxon>Pseudomonadati</taxon>
        <taxon>Pseudomonadota</taxon>
        <taxon>Betaproteobacteria</taxon>
        <taxon>Burkholderiales</taxon>
        <taxon>Burkholderiaceae</taxon>
        <taxon>Lautropia</taxon>
    </lineage>
</organism>
<dbReference type="Pfam" id="PF02397">
    <property type="entry name" value="Bac_transf"/>
    <property type="match status" value="1"/>
</dbReference>
<feature type="transmembrane region" description="Helical" evidence="7">
    <location>
        <begin position="263"/>
        <end position="286"/>
    </location>
</feature>
<evidence type="ECO:0000256" key="6">
    <source>
        <dbReference type="ARBA" id="ARBA00023136"/>
    </source>
</evidence>
<evidence type="ECO:0000313" key="9">
    <source>
        <dbReference type="EMBL" id="EFV94117.1"/>
    </source>
</evidence>
<keyword evidence="5 7" id="KW-1133">Transmembrane helix</keyword>
<dbReference type="GO" id="GO:0016780">
    <property type="term" value="F:phosphotransferase activity, for other substituted phosphate groups"/>
    <property type="evidence" value="ECO:0007669"/>
    <property type="project" value="TreeGrafter"/>
</dbReference>
<evidence type="ECO:0000256" key="5">
    <source>
        <dbReference type="ARBA" id="ARBA00022989"/>
    </source>
</evidence>
<dbReference type="AlphaFoldDB" id="E7RZW8"/>
<comment type="caution">
    <text evidence="9">The sequence shown here is derived from an EMBL/GenBank/DDBJ whole genome shotgun (WGS) entry which is preliminary data.</text>
</comment>
<keyword evidence="10" id="KW-1185">Reference proteome</keyword>
<dbReference type="Proteomes" id="UP000011021">
    <property type="component" value="Unassembled WGS sequence"/>
</dbReference>
<keyword evidence="3 9" id="KW-0808">Transferase</keyword>